<dbReference type="EMBL" id="SLUN01000001">
    <property type="protein sequence ID" value="TCL76856.1"/>
    <property type="molecule type" value="Genomic_DNA"/>
</dbReference>
<proteinExistence type="inferred from homology"/>
<dbReference type="InterPro" id="IPR000847">
    <property type="entry name" value="LysR_HTH_N"/>
</dbReference>
<evidence type="ECO:0000313" key="7">
    <source>
        <dbReference type="Proteomes" id="UP000295008"/>
    </source>
</evidence>
<evidence type="ECO:0000256" key="4">
    <source>
        <dbReference type="ARBA" id="ARBA00023163"/>
    </source>
</evidence>
<dbReference type="RefSeq" id="WP_132012253.1">
    <property type="nucleotide sequence ID" value="NZ_SLUN01000001.1"/>
</dbReference>
<feature type="domain" description="HTH lysR-type" evidence="5">
    <location>
        <begin position="1"/>
        <end position="58"/>
    </location>
</feature>
<dbReference type="CDD" id="cd08420">
    <property type="entry name" value="PBP2_CysL_like"/>
    <property type="match status" value="1"/>
</dbReference>
<dbReference type="Proteomes" id="UP000295008">
    <property type="component" value="Unassembled WGS sequence"/>
</dbReference>
<evidence type="ECO:0000256" key="1">
    <source>
        <dbReference type="ARBA" id="ARBA00009437"/>
    </source>
</evidence>
<dbReference type="AlphaFoldDB" id="A0A4R1SBD1"/>
<dbReference type="Gene3D" id="3.40.190.290">
    <property type="match status" value="1"/>
</dbReference>
<dbReference type="Gene3D" id="1.10.10.10">
    <property type="entry name" value="Winged helix-like DNA-binding domain superfamily/Winged helix DNA-binding domain"/>
    <property type="match status" value="1"/>
</dbReference>
<dbReference type="InterPro" id="IPR036388">
    <property type="entry name" value="WH-like_DNA-bd_sf"/>
</dbReference>
<accession>A0A4R1SBD1</accession>
<dbReference type="PANTHER" id="PTHR30126:SF39">
    <property type="entry name" value="HTH-TYPE TRANSCRIPTIONAL REGULATOR CYSL"/>
    <property type="match status" value="1"/>
</dbReference>
<reference evidence="6 7" key="1">
    <citation type="submission" date="2019-03" db="EMBL/GenBank/DDBJ databases">
        <title>Genomic Encyclopedia of Type Strains, Phase IV (KMG-IV): sequencing the most valuable type-strain genomes for metagenomic binning, comparative biology and taxonomic classification.</title>
        <authorList>
            <person name="Goeker M."/>
        </authorList>
    </citation>
    <scope>NUCLEOTIDE SEQUENCE [LARGE SCALE GENOMIC DNA]</scope>
    <source>
        <strain evidence="6 7">LX-B</strain>
    </source>
</reference>
<evidence type="ECO:0000256" key="3">
    <source>
        <dbReference type="ARBA" id="ARBA00023125"/>
    </source>
</evidence>
<sequence>MNERSLRIFYEVATRLNMTEVAENLAISQPAVSQTIRELETEFEVRFFDRIGRRLYLTREGELFLEYARRILNLYQECVQTIGELRGLMKGRLNVGASTTIGIYILTDIIGQFQKLNRGIEVAINIENTRIIENFILENRIDFAFVEGPVGSAEIAVEYFCGDELVFIVPPEHPWTLRDRVDLADLARERILMREEGSGTRAVIENALRAAGAEYRIGMELGNTEAIKRAVAAGLGISCVSKRCIRQEVADGRLRIVAVAGLAVHRDLNLIYHRDKYLSQLFKSFIEFCKTAANANLS</sequence>
<keyword evidence="4" id="KW-0804">Transcription</keyword>
<evidence type="ECO:0000313" key="6">
    <source>
        <dbReference type="EMBL" id="TCL76856.1"/>
    </source>
</evidence>
<dbReference type="Pfam" id="PF00126">
    <property type="entry name" value="HTH_1"/>
    <property type="match status" value="1"/>
</dbReference>
<protein>
    <submittedName>
        <fullName evidence="6">DNA-binding transcriptional LysR family regulator</fullName>
    </submittedName>
</protein>
<name>A0A4R1SBD1_HYDET</name>
<comment type="similarity">
    <text evidence="1">Belongs to the LysR transcriptional regulatory family.</text>
</comment>
<dbReference type="Pfam" id="PF03466">
    <property type="entry name" value="LysR_substrate"/>
    <property type="match status" value="1"/>
</dbReference>
<dbReference type="PANTHER" id="PTHR30126">
    <property type="entry name" value="HTH-TYPE TRANSCRIPTIONAL REGULATOR"/>
    <property type="match status" value="1"/>
</dbReference>
<evidence type="ECO:0000259" key="5">
    <source>
        <dbReference type="PROSITE" id="PS50931"/>
    </source>
</evidence>
<keyword evidence="2" id="KW-0805">Transcription regulation</keyword>
<dbReference type="PRINTS" id="PR00039">
    <property type="entry name" value="HTHLYSR"/>
</dbReference>
<dbReference type="OrthoDB" id="9785745at2"/>
<dbReference type="SUPFAM" id="SSF46785">
    <property type="entry name" value="Winged helix' DNA-binding domain"/>
    <property type="match status" value="1"/>
</dbReference>
<dbReference type="InterPro" id="IPR005119">
    <property type="entry name" value="LysR_subst-bd"/>
</dbReference>
<dbReference type="GO" id="GO:0000976">
    <property type="term" value="F:transcription cis-regulatory region binding"/>
    <property type="evidence" value="ECO:0007669"/>
    <property type="project" value="TreeGrafter"/>
</dbReference>
<dbReference type="GO" id="GO:0003700">
    <property type="term" value="F:DNA-binding transcription factor activity"/>
    <property type="evidence" value="ECO:0007669"/>
    <property type="project" value="InterPro"/>
</dbReference>
<dbReference type="PROSITE" id="PS50931">
    <property type="entry name" value="HTH_LYSR"/>
    <property type="match status" value="1"/>
</dbReference>
<dbReference type="SUPFAM" id="SSF53850">
    <property type="entry name" value="Periplasmic binding protein-like II"/>
    <property type="match status" value="1"/>
</dbReference>
<keyword evidence="3 6" id="KW-0238">DNA-binding</keyword>
<comment type="caution">
    <text evidence="6">The sequence shown here is derived from an EMBL/GenBank/DDBJ whole genome shotgun (WGS) entry which is preliminary data.</text>
</comment>
<gene>
    <name evidence="6" type="ORF">EDC14_1001139</name>
</gene>
<dbReference type="InterPro" id="IPR036390">
    <property type="entry name" value="WH_DNA-bd_sf"/>
</dbReference>
<organism evidence="6 7">
    <name type="scientific">Hydrogenispora ethanolica</name>
    <dbReference type="NCBI Taxonomy" id="1082276"/>
    <lineage>
        <taxon>Bacteria</taxon>
        <taxon>Bacillati</taxon>
        <taxon>Bacillota</taxon>
        <taxon>Hydrogenispora</taxon>
    </lineage>
</organism>
<evidence type="ECO:0000256" key="2">
    <source>
        <dbReference type="ARBA" id="ARBA00023015"/>
    </source>
</evidence>
<dbReference type="FunFam" id="1.10.10.10:FF:000001">
    <property type="entry name" value="LysR family transcriptional regulator"/>
    <property type="match status" value="1"/>
</dbReference>
<keyword evidence="7" id="KW-1185">Reference proteome</keyword>